<keyword evidence="7 8" id="KW-0539">Nucleus</keyword>
<dbReference type="GO" id="GO:0016592">
    <property type="term" value="C:mediator complex"/>
    <property type="evidence" value="ECO:0007669"/>
    <property type="project" value="UniProtKB-UniRule"/>
</dbReference>
<sequence length="142" mass="15802">MEPITELEDSLDTLLKVMASAIAYLSRKSGHKQVNQEVPLTTLGNTEGLSEDVLASNREELIEDLISQAKDVEQRISDLSLASVKEDAQMEEIVSLEKELHAANQDYQQALDDANALSAKLRDVLMQLTQDRHTARQVLEQA</sequence>
<dbReference type="InterPro" id="IPR021384">
    <property type="entry name" value="Mediator_Med21"/>
</dbReference>
<dbReference type="STRING" id="77020.A0A0M9VQP4"/>
<reference evidence="10 11" key="1">
    <citation type="submission" date="2015-07" db="EMBL/GenBank/DDBJ databases">
        <title>Draft Genome Sequence of Malassezia furfur CBS1878 and Malassezia pachydermatis CBS1879.</title>
        <authorList>
            <person name="Triana S."/>
            <person name="Ohm R."/>
            <person name="Gonzalez A."/>
            <person name="DeCock H."/>
            <person name="Restrepo S."/>
            <person name="Celis A."/>
        </authorList>
    </citation>
    <scope>NUCLEOTIDE SEQUENCE [LARGE SCALE GENOMIC DNA]</scope>
    <source>
        <strain evidence="10 11">CBS 1879</strain>
    </source>
</reference>
<dbReference type="GeneID" id="28728571"/>
<dbReference type="InterPro" id="IPR037212">
    <property type="entry name" value="Med7/Med21-like"/>
</dbReference>
<comment type="function">
    <text evidence="8">Component of the Mediator complex, a coactivator involved in the regulated transcription of nearly all RNA polymerase II-dependent genes. Mediator functions as a bridge to convey information from gene-specific regulatory proteins to the basal RNA polymerase II transcription machinery. Mediator is recruited to promoters by direct interactions with regulatory proteins and serves as a scaffold for the assembly of a functional preinitiation complex with RNA polymerase II and the general transcription factors.</text>
</comment>
<dbReference type="VEuPathDB" id="FungiDB:Malapachy_2204"/>
<keyword evidence="6 8" id="KW-0804">Transcription</keyword>
<gene>
    <name evidence="10" type="ORF">Malapachy_2204</name>
</gene>
<comment type="caution">
    <text evidence="10">The sequence shown here is derived from an EMBL/GenBank/DDBJ whole genome shotgun (WGS) entry which is preliminary data.</text>
</comment>
<dbReference type="Pfam" id="PF11221">
    <property type="entry name" value="Med21"/>
    <property type="match status" value="1"/>
</dbReference>
<name>A0A0M9VQP4_9BASI</name>
<dbReference type="OrthoDB" id="526653at2759"/>
<evidence type="ECO:0000256" key="4">
    <source>
        <dbReference type="ARBA" id="ARBA00023015"/>
    </source>
</evidence>
<comment type="subunit">
    <text evidence="8">Component of the Mediator complex.</text>
</comment>
<dbReference type="EMBL" id="LGAV01000002">
    <property type="protein sequence ID" value="KOS15765.1"/>
    <property type="molecule type" value="Genomic_DNA"/>
</dbReference>
<accession>A0A0M9VQP4</accession>
<dbReference type="PANTHER" id="PTHR13381">
    <property type="entry name" value="RNA POLYMERASE II HOLOENZYME COMPONENT SRB7"/>
    <property type="match status" value="1"/>
</dbReference>
<keyword evidence="5 8" id="KW-0010">Activator</keyword>
<keyword evidence="4 8" id="KW-0805">Transcription regulation</keyword>
<evidence type="ECO:0000256" key="8">
    <source>
        <dbReference type="RuleBase" id="RU366036"/>
    </source>
</evidence>
<evidence type="ECO:0000256" key="6">
    <source>
        <dbReference type="ARBA" id="ARBA00023163"/>
    </source>
</evidence>
<dbReference type="Proteomes" id="UP000037751">
    <property type="component" value="Unassembled WGS sequence"/>
</dbReference>
<dbReference type="SUPFAM" id="SSF140718">
    <property type="entry name" value="Mediator hinge subcomplex-like"/>
    <property type="match status" value="1"/>
</dbReference>
<organism evidence="10 11">
    <name type="scientific">Malassezia pachydermatis</name>
    <dbReference type="NCBI Taxonomy" id="77020"/>
    <lineage>
        <taxon>Eukaryota</taxon>
        <taxon>Fungi</taxon>
        <taxon>Dikarya</taxon>
        <taxon>Basidiomycota</taxon>
        <taxon>Ustilaginomycotina</taxon>
        <taxon>Malasseziomycetes</taxon>
        <taxon>Malasseziales</taxon>
        <taxon>Malasseziaceae</taxon>
        <taxon>Malassezia</taxon>
    </lineage>
</organism>
<evidence type="ECO:0000256" key="5">
    <source>
        <dbReference type="ARBA" id="ARBA00023159"/>
    </source>
</evidence>
<keyword evidence="9" id="KW-0175">Coiled coil</keyword>
<feature type="coiled-coil region" evidence="9">
    <location>
        <begin position="55"/>
        <end position="131"/>
    </location>
</feature>
<evidence type="ECO:0000313" key="11">
    <source>
        <dbReference type="Proteomes" id="UP000037751"/>
    </source>
</evidence>
<comment type="subcellular location">
    <subcellularLocation>
        <location evidence="1 8">Nucleus</location>
    </subcellularLocation>
</comment>
<evidence type="ECO:0000256" key="1">
    <source>
        <dbReference type="ARBA" id="ARBA00004123"/>
    </source>
</evidence>
<dbReference type="GO" id="GO:0006357">
    <property type="term" value="P:regulation of transcription by RNA polymerase II"/>
    <property type="evidence" value="ECO:0007669"/>
    <property type="project" value="TreeGrafter"/>
</dbReference>
<evidence type="ECO:0000313" key="10">
    <source>
        <dbReference type="EMBL" id="KOS15765.1"/>
    </source>
</evidence>
<evidence type="ECO:0000256" key="2">
    <source>
        <dbReference type="ARBA" id="ARBA00005770"/>
    </source>
</evidence>
<evidence type="ECO:0000256" key="9">
    <source>
        <dbReference type="SAM" id="Coils"/>
    </source>
</evidence>
<dbReference type="AlphaFoldDB" id="A0A0M9VQP4"/>
<dbReference type="PANTHER" id="PTHR13381:SF0">
    <property type="entry name" value="MEDIATOR OF RNA POLYMERASE II TRANSCRIPTION SUBUNIT 21"/>
    <property type="match status" value="1"/>
</dbReference>
<comment type="similarity">
    <text evidence="2 8">Belongs to the Mediator complex subunit 21 family.</text>
</comment>
<proteinExistence type="inferred from homology"/>
<evidence type="ECO:0000256" key="7">
    <source>
        <dbReference type="ARBA" id="ARBA00023242"/>
    </source>
</evidence>
<dbReference type="Gene3D" id="6.10.280.10">
    <property type="entry name" value="Mediator complex, subunit Med21"/>
    <property type="match status" value="1"/>
</dbReference>
<keyword evidence="11" id="KW-1185">Reference proteome</keyword>
<dbReference type="RefSeq" id="XP_017993397.1">
    <property type="nucleotide sequence ID" value="XM_018136696.1"/>
</dbReference>
<dbReference type="GO" id="GO:0003712">
    <property type="term" value="F:transcription coregulator activity"/>
    <property type="evidence" value="ECO:0007669"/>
    <property type="project" value="TreeGrafter"/>
</dbReference>
<protein>
    <recommendedName>
        <fullName evidence="3 8">Mediator of RNA polymerase II transcription subunit 21</fullName>
    </recommendedName>
</protein>
<evidence type="ECO:0000256" key="3">
    <source>
        <dbReference type="ARBA" id="ARBA00019691"/>
    </source>
</evidence>